<comment type="function">
    <text evidence="9">Part of the ABC transporter complex LsrABCD involved in autoinducer 2 (AI-2) import. Probably responsible for the translocation of the substrate across the membrane.</text>
</comment>
<organism evidence="12 13">
    <name type="scientific">Siculibacillus lacustris</name>
    <dbReference type="NCBI Taxonomy" id="1549641"/>
    <lineage>
        <taxon>Bacteria</taxon>
        <taxon>Pseudomonadati</taxon>
        <taxon>Pseudomonadota</taxon>
        <taxon>Alphaproteobacteria</taxon>
        <taxon>Hyphomicrobiales</taxon>
        <taxon>Ancalomicrobiaceae</taxon>
        <taxon>Siculibacillus</taxon>
    </lineage>
</organism>
<evidence type="ECO:0000313" key="12">
    <source>
        <dbReference type="EMBL" id="TBW41378.1"/>
    </source>
</evidence>
<dbReference type="PANTHER" id="PTHR32196">
    <property type="entry name" value="ABC TRANSPORTER PERMEASE PROTEIN YPHD-RELATED-RELATED"/>
    <property type="match status" value="1"/>
</dbReference>
<reference evidence="12 13" key="1">
    <citation type="submission" date="2019-02" db="EMBL/GenBank/DDBJ databases">
        <title>Siculibacillus lacustris gen. nov., sp. nov., a new rosette-forming bacterium isolated from a freshwater crater lake (Lake St. Ana, Romania).</title>
        <authorList>
            <person name="Felfoldi T."/>
            <person name="Marton Z."/>
            <person name="Szabo A."/>
            <person name="Mentes A."/>
            <person name="Boka K."/>
            <person name="Marialigeti K."/>
            <person name="Mathe I."/>
            <person name="Koncz M."/>
            <person name="Schumann P."/>
            <person name="Toth E."/>
        </authorList>
    </citation>
    <scope>NUCLEOTIDE SEQUENCE [LARGE SCALE GENOMIC DNA]</scope>
    <source>
        <strain evidence="12 13">SA-279</strain>
    </source>
</reference>
<keyword evidence="5" id="KW-0997">Cell inner membrane</keyword>
<evidence type="ECO:0000256" key="6">
    <source>
        <dbReference type="ARBA" id="ARBA00022692"/>
    </source>
</evidence>
<dbReference type="OrthoDB" id="7947581at2"/>
<proteinExistence type="predicted"/>
<dbReference type="GO" id="GO:0005886">
    <property type="term" value="C:plasma membrane"/>
    <property type="evidence" value="ECO:0007669"/>
    <property type="project" value="UniProtKB-SubCell"/>
</dbReference>
<accession>A0A4Q9VZR7</accession>
<evidence type="ECO:0000256" key="10">
    <source>
        <dbReference type="ARBA" id="ARBA00039381"/>
    </source>
</evidence>
<dbReference type="CDD" id="cd06579">
    <property type="entry name" value="TM_PBP1_transp_AraH_like"/>
    <property type="match status" value="1"/>
</dbReference>
<feature type="transmembrane region" description="Helical" evidence="11">
    <location>
        <begin position="97"/>
        <end position="119"/>
    </location>
</feature>
<feature type="transmembrane region" description="Helical" evidence="11">
    <location>
        <begin position="296"/>
        <end position="316"/>
    </location>
</feature>
<dbReference type="PANTHER" id="PTHR32196:SF71">
    <property type="entry name" value="AUTOINDUCER 2 IMPORT SYSTEM PERMEASE PROTEIN LSRD"/>
    <property type="match status" value="1"/>
</dbReference>
<dbReference type="EMBL" id="SJFN01000001">
    <property type="protein sequence ID" value="TBW41378.1"/>
    <property type="molecule type" value="Genomic_DNA"/>
</dbReference>
<sequence length="333" mass="35204">MPKSAFETRLLALAARWETALVVILVVICGLNTAASPYFLDLHNLFDSTQIFSEKGLLVLSMTLIVITGDIDLSVASIIALTGTFVGFLALHGVATPWLVVGGIAVGTACGAFNGGVIVRFQVPAIVVTIGTMSLFRGISYIVLGDQAYTRFPESFAELGQGTLGGYVPWEFLIYLAMAAVFAVFLHRTVFGRDLFAIGNNAQAARYSGIRVQNYRFLVFTLSGAMAGLAAVLFTSRVGAVRPNMAQGWELEVVATAVLGGVAIMGGSGTIPGVVLATFVFGMLSFGLGLINVPGIIMSIVTGTLLIAAIATPIVVRRLRLALERRREGNPRG</sequence>
<comment type="subunit">
    <text evidence="2">The complex is composed of two ATP-binding proteins (LsrA), two transmembrane proteins (LsrC and LsrD) and a solute-binding protein (LsrB).</text>
</comment>
<comment type="caution">
    <text evidence="12">The sequence shown here is derived from an EMBL/GenBank/DDBJ whole genome shotgun (WGS) entry which is preliminary data.</text>
</comment>
<evidence type="ECO:0000256" key="4">
    <source>
        <dbReference type="ARBA" id="ARBA00022475"/>
    </source>
</evidence>
<dbReference type="Proteomes" id="UP000292781">
    <property type="component" value="Unassembled WGS sequence"/>
</dbReference>
<evidence type="ECO:0000256" key="7">
    <source>
        <dbReference type="ARBA" id="ARBA00022989"/>
    </source>
</evidence>
<comment type="subcellular location">
    <subcellularLocation>
        <location evidence="1">Cell membrane</location>
        <topology evidence="1">Multi-pass membrane protein</topology>
    </subcellularLocation>
</comment>
<dbReference type="AlphaFoldDB" id="A0A4Q9VZR7"/>
<feature type="transmembrane region" description="Helical" evidence="11">
    <location>
        <begin position="215"/>
        <end position="234"/>
    </location>
</feature>
<dbReference type="Pfam" id="PF02653">
    <property type="entry name" value="BPD_transp_2"/>
    <property type="match status" value="1"/>
</dbReference>
<name>A0A4Q9VZR7_9HYPH</name>
<dbReference type="GO" id="GO:0022857">
    <property type="term" value="F:transmembrane transporter activity"/>
    <property type="evidence" value="ECO:0007669"/>
    <property type="project" value="InterPro"/>
</dbReference>
<keyword evidence="13" id="KW-1185">Reference proteome</keyword>
<feature type="transmembrane region" description="Helical" evidence="11">
    <location>
        <begin position="20"/>
        <end position="40"/>
    </location>
</feature>
<dbReference type="InterPro" id="IPR001851">
    <property type="entry name" value="ABC_transp_permease"/>
</dbReference>
<evidence type="ECO:0000256" key="1">
    <source>
        <dbReference type="ARBA" id="ARBA00004651"/>
    </source>
</evidence>
<keyword evidence="7 11" id="KW-1133">Transmembrane helix</keyword>
<protein>
    <recommendedName>
        <fullName evidence="10">Autoinducer 2 import system permease protein LsrD</fullName>
    </recommendedName>
</protein>
<evidence type="ECO:0000256" key="3">
    <source>
        <dbReference type="ARBA" id="ARBA00022448"/>
    </source>
</evidence>
<feature type="transmembrane region" description="Helical" evidence="11">
    <location>
        <begin position="60"/>
        <end position="91"/>
    </location>
</feature>
<evidence type="ECO:0000313" key="13">
    <source>
        <dbReference type="Proteomes" id="UP000292781"/>
    </source>
</evidence>
<gene>
    <name evidence="12" type="ORF">EYW49_01235</name>
</gene>
<evidence type="ECO:0000256" key="9">
    <source>
        <dbReference type="ARBA" id="ARBA00025439"/>
    </source>
</evidence>
<evidence type="ECO:0000256" key="8">
    <source>
        <dbReference type="ARBA" id="ARBA00023136"/>
    </source>
</evidence>
<feature type="transmembrane region" description="Helical" evidence="11">
    <location>
        <begin position="164"/>
        <end position="186"/>
    </location>
</feature>
<feature type="transmembrane region" description="Helical" evidence="11">
    <location>
        <begin position="126"/>
        <end position="144"/>
    </location>
</feature>
<evidence type="ECO:0000256" key="2">
    <source>
        <dbReference type="ARBA" id="ARBA00011262"/>
    </source>
</evidence>
<evidence type="ECO:0000256" key="11">
    <source>
        <dbReference type="SAM" id="Phobius"/>
    </source>
</evidence>
<evidence type="ECO:0000256" key="5">
    <source>
        <dbReference type="ARBA" id="ARBA00022519"/>
    </source>
</evidence>
<keyword evidence="4" id="KW-1003">Cell membrane</keyword>
<keyword evidence="8 11" id="KW-0472">Membrane</keyword>
<keyword evidence="3" id="KW-0813">Transport</keyword>
<dbReference type="RefSeq" id="WP_131305094.1">
    <property type="nucleotide sequence ID" value="NZ_SJFN01000001.1"/>
</dbReference>
<keyword evidence="6 11" id="KW-0812">Transmembrane</keyword>